<evidence type="ECO:0000256" key="4">
    <source>
        <dbReference type="ARBA" id="ARBA00022884"/>
    </source>
</evidence>
<dbReference type="Proteomes" id="UP000291116">
    <property type="component" value="Unassembled WGS sequence"/>
</dbReference>
<dbReference type="Gene3D" id="2.40.50.140">
    <property type="entry name" value="Nucleic acid-binding proteins"/>
    <property type="match status" value="1"/>
</dbReference>
<gene>
    <name evidence="9" type="ORF">PSNMU_V1.4_AUG-EV-PASAV3_0111600</name>
</gene>
<feature type="region of interest" description="Disordered" evidence="8">
    <location>
        <begin position="53"/>
        <end position="130"/>
    </location>
</feature>
<evidence type="ECO:0000256" key="1">
    <source>
        <dbReference type="ARBA" id="ARBA00002932"/>
    </source>
</evidence>
<evidence type="ECO:0000256" key="5">
    <source>
        <dbReference type="ARBA" id="ARBA00022980"/>
    </source>
</evidence>
<keyword evidence="10" id="KW-1185">Reference proteome</keyword>
<name>A0A448ZQ18_9STRA</name>
<sequence length="290" mass="31363">MNTTRTIARHAGFRCALSSRGANAMANRVARGGANANAIAFRPISTVHRALVRERGPGPSGTHRHHGGGSGVLARPGRNGRSVGSPRFPRAGTPCFSTAGGGGDLGSAQPPPHETETKTETNTEPAGYDPFDITKSFGDTSYYFPPPEETDPSALAARYEGMTNEELMDTSTIALEDENNNNNDTGTTVAWGDGLMHSPPVRDKNAGLPRGSLVGTVVSTKMQKTVNVAVDRYRLHPKYRKRIRYTRKFMAHDEDEVASDGDTVLIVPSQRISKKKHFVLREIVRAKGQL</sequence>
<dbReference type="InterPro" id="IPR000266">
    <property type="entry name" value="Ribosomal_uS17"/>
</dbReference>
<keyword evidence="6" id="KW-0687">Ribonucleoprotein</keyword>
<dbReference type="SUPFAM" id="SSF50249">
    <property type="entry name" value="Nucleic acid-binding proteins"/>
    <property type="match status" value="1"/>
</dbReference>
<evidence type="ECO:0000313" key="10">
    <source>
        <dbReference type="Proteomes" id="UP000291116"/>
    </source>
</evidence>
<keyword evidence="4" id="KW-0694">RNA-binding</keyword>
<protein>
    <recommendedName>
        <fullName evidence="7">Small ribosomal subunit protein uS17c</fullName>
    </recommendedName>
</protein>
<dbReference type="AlphaFoldDB" id="A0A448ZQ18"/>
<dbReference type="EMBL" id="CAACVS010000613">
    <property type="protein sequence ID" value="VEU44094.1"/>
    <property type="molecule type" value="Genomic_DNA"/>
</dbReference>
<evidence type="ECO:0000256" key="3">
    <source>
        <dbReference type="ARBA" id="ARBA00022730"/>
    </source>
</evidence>
<evidence type="ECO:0000256" key="7">
    <source>
        <dbReference type="ARBA" id="ARBA00035251"/>
    </source>
</evidence>
<dbReference type="InterPro" id="IPR012340">
    <property type="entry name" value="NA-bd_OB-fold"/>
</dbReference>
<dbReference type="PANTHER" id="PTHR10744:SF1">
    <property type="entry name" value="SMALL RIBOSOMAL SUBUNIT PROTEIN US17M"/>
    <property type="match status" value="1"/>
</dbReference>
<keyword evidence="5" id="KW-0689">Ribosomal protein</keyword>
<comment type="function">
    <text evidence="1">One of the primary rRNA binding proteins, it binds specifically to the 5'-end of 16S ribosomal RNA.</text>
</comment>
<accession>A0A448ZQ18</accession>
<dbReference type="GO" id="GO:0005840">
    <property type="term" value="C:ribosome"/>
    <property type="evidence" value="ECO:0007669"/>
    <property type="project" value="UniProtKB-KW"/>
</dbReference>
<evidence type="ECO:0000256" key="6">
    <source>
        <dbReference type="ARBA" id="ARBA00023274"/>
    </source>
</evidence>
<evidence type="ECO:0000256" key="8">
    <source>
        <dbReference type="SAM" id="MobiDB-lite"/>
    </source>
</evidence>
<dbReference type="GO" id="GO:0005739">
    <property type="term" value="C:mitochondrion"/>
    <property type="evidence" value="ECO:0007669"/>
    <property type="project" value="TreeGrafter"/>
</dbReference>
<dbReference type="OrthoDB" id="274752at2759"/>
<dbReference type="GO" id="GO:1990904">
    <property type="term" value="C:ribonucleoprotein complex"/>
    <property type="evidence" value="ECO:0007669"/>
    <property type="project" value="UniProtKB-KW"/>
</dbReference>
<dbReference type="GO" id="GO:0019843">
    <property type="term" value="F:rRNA binding"/>
    <property type="evidence" value="ECO:0007669"/>
    <property type="project" value="UniProtKB-KW"/>
</dbReference>
<dbReference type="PANTHER" id="PTHR10744">
    <property type="entry name" value="40S RIBOSOMAL PROTEIN S11 FAMILY MEMBER"/>
    <property type="match status" value="1"/>
</dbReference>
<evidence type="ECO:0000256" key="2">
    <source>
        <dbReference type="ARBA" id="ARBA00010254"/>
    </source>
</evidence>
<dbReference type="CDD" id="cd00364">
    <property type="entry name" value="Ribosomal_uS17"/>
    <property type="match status" value="1"/>
</dbReference>
<evidence type="ECO:0000313" key="9">
    <source>
        <dbReference type="EMBL" id="VEU44094.1"/>
    </source>
</evidence>
<dbReference type="HAMAP" id="MF_01345_B">
    <property type="entry name" value="Ribosomal_uS17_B"/>
    <property type="match status" value="1"/>
</dbReference>
<dbReference type="NCBIfam" id="NF004123">
    <property type="entry name" value="PRK05610.1"/>
    <property type="match status" value="1"/>
</dbReference>
<dbReference type="Pfam" id="PF00366">
    <property type="entry name" value="Ribosomal_S17"/>
    <property type="match status" value="1"/>
</dbReference>
<organism evidence="9 10">
    <name type="scientific">Pseudo-nitzschia multistriata</name>
    <dbReference type="NCBI Taxonomy" id="183589"/>
    <lineage>
        <taxon>Eukaryota</taxon>
        <taxon>Sar</taxon>
        <taxon>Stramenopiles</taxon>
        <taxon>Ochrophyta</taxon>
        <taxon>Bacillariophyta</taxon>
        <taxon>Bacillariophyceae</taxon>
        <taxon>Bacillariophycidae</taxon>
        <taxon>Bacillariales</taxon>
        <taxon>Bacillariaceae</taxon>
        <taxon>Pseudo-nitzschia</taxon>
    </lineage>
</organism>
<comment type="similarity">
    <text evidence="2">Belongs to the universal ribosomal protein uS17 family.</text>
</comment>
<dbReference type="InterPro" id="IPR019984">
    <property type="entry name" value="Ribosomal_uS17_bact/chlr"/>
</dbReference>
<dbReference type="GO" id="GO:0003735">
    <property type="term" value="F:structural constituent of ribosome"/>
    <property type="evidence" value="ECO:0007669"/>
    <property type="project" value="InterPro"/>
</dbReference>
<reference evidence="9 10" key="1">
    <citation type="submission" date="2019-01" db="EMBL/GenBank/DDBJ databases">
        <authorList>
            <person name="Ferrante I. M."/>
        </authorList>
    </citation>
    <scope>NUCLEOTIDE SEQUENCE [LARGE SCALE GENOMIC DNA]</scope>
    <source>
        <strain evidence="9 10">B856</strain>
    </source>
</reference>
<keyword evidence="3" id="KW-0699">rRNA-binding</keyword>
<proteinExistence type="inferred from homology"/>
<dbReference type="GO" id="GO:0006412">
    <property type="term" value="P:translation"/>
    <property type="evidence" value="ECO:0007669"/>
    <property type="project" value="InterPro"/>
</dbReference>